<dbReference type="STRING" id="1391654.AKJ09_00485"/>
<proteinExistence type="predicted"/>
<sequence>MKGQGEFAKPTRVTVSIHEQWASHAPFLEPNLRTSFAPHRVAIETLDGKVLEERLNPRDSFQGHTMETPWDRIQLAYFAGYAMWTYLTSPFSFVMPGFDVREVDGWNENGETWRGLRVKFPRTIATHSTEQTFYFGRDGLLRRHDYDVEVAKGAKGAHYVFDYQEVAGIMVPMRRRVYMPGPDNKPMPEPVIVSIDLSDVRFE</sequence>
<keyword evidence="2" id="KW-1185">Reference proteome</keyword>
<dbReference type="Proteomes" id="UP000064967">
    <property type="component" value="Chromosome"/>
</dbReference>
<dbReference type="PATRIC" id="fig|1391654.3.peg.495"/>
<evidence type="ECO:0000313" key="1">
    <source>
        <dbReference type="EMBL" id="AKU93821.1"/>
    </source>
</evidence>
<organism evidence="1 2">
    <name type="scientific">Labilithrix luteola</name>
    <dbReference type="NCBI Taxonomy" id="1391654"/>
    <lineage>
        <taxon>Bacteria</taxon>
        <taxon>Pseudomonadati</taxon>
        <taxon>Myxococcota</taxon>
        <taxon>Polyangia</taxon>
        <taxon>Polyangiales</taxon>
        <taxon>Labilitrichaceae</taxon>
        <taxon>Labilithrix</taxon>
    </lineage>
</organism>
<evidence type="ECO:0000313" key="2">
    <source>
        <dbReference type="Proteomes" id="UP000064967"/>
    </source>
</evidence>
<dbReference type="EMBL" id="CP012333">
    <property type="protein sequence ID" value="AKU93821.1"/>
    <property type="molecule type" value="Genomic_DNA"/>
</dbReference>
<accession>A0A0K1PKA6</accession>
<name>A0A0K1PKA6_9BACT</name>
<protein>
    <submittedName>
        <fullName evidence="1">Uncharacterized protein</fullName>
    </submittedName>
</protein>
<gene>
    <name evidence="1" type="ORF">AKJ09_00485</name>
</gene>
<dbReference type="KEGG" id="llu:AKJ09_00485"/>
<dbReference type="AlphaFoldDB" id="A0A0K1PKA6"/>
<reference evidence="1 2" key="1">
    <citation type="submission" date="2015-08" db="EMBL/GenBank/DDBJ databases">
        <authorList>
            <person name="Babu N.S."/>
            <person name="Beckwith C.J."/>
            <person name="Beseler K.G."/>
            <person name="Brison A."/>
            <person name="Carone J.V."/>
            <person name="Caskin T.P."/>
            <person name="Diamond M."/>
            <person name="Durham M.E."/>
            <person name="Foxe J.M."/>
            <person name="Go M."/>
            <person name="Henderson B.A."/>
            <person name="Jones I.B."/>
            <person name="McGettigan J.A."/>
            <person name="Micheletti S.J."/>
            <person name="Nasrallah M.E."/>
            <person name="Ortiz D."/>
            <person name="Piller C.R."/>
            <person name="Privatt S.R."/>
            <person name="Schneider S.L."/>
            <person name="Sharp S."/>
            <person name="Smith T.C."/>
            <person name="Stanton J.D."/>
            <person name="Ullery H.E."/>
            <person name="Wilson R.J."/>
            <person name="Serrano M.G."/>
            <person name="Buck G."/>
            <person name="Lee V."/>
            <person name="Wang Y."/>
            <person name="Carvalho R."/>
            <person name="Voegtly L."/>
            <person name="Shi R."/>
            <person name="Duckworth R."/>
            <person name="Johnson A."/>
            <person name="Loviza R."/>
            <person name="Walstead R."/>
            <person name="Shah Z."/>
            <person name="Kiflezghi M."/>
            <person name="Wade K."/>
            <person name="Ball S.L."/>
            <person name="Bradley K.W."/>
            <person name="Asai D.J."/>
            <person name="Bowman C.A."/>
            <person name="Russell D.A."/>
            <person name="Pope W.H."/>
            <person name="Jacobs-Sera D."/>
            <person name="Hendrix R.W."/>
            <person name="Hatfull G.F."/>
        </authorList>
    </citation>
    <scope>NUCLEOTIDE SEQUENCE [LARGE SCALE GENOMIC DNA]</scope>
    <source>
        <strain evidence="1 2">DSM 27648</strain>
    </source>
</reference>